<dbReference type="InterPro" id="IPR022380">
    <property type="entry name" value="Glu-Q_tRNA(Asp)_Synthase"/>
</dbReference>
<feature type="domain" description="Glutamyl/glutaminyl-tRNA synthetase class Ib catalytic" evidence="9">
    <location>
        <begin position="11"/>
        <end position="249"/>
    </location>
</feature>
<dbReference type="Proteomes" id="UP000029999">
    <property type="component" value="Unassembled WGS sequence"/>
</dbReference>
<dbReference type="SUPFAM" id="SSF52374">
    <property type="entry name" value="Nucleotidylyl transferase"/>
    <property type="match status" value="1"/>
</dbReference>
<comment type="caution">
    <text evidence="10">The sequence shown here is derived from an EMBL/GenBank/DDBJ whole genome shotgun (WGS) entry which is preliminary data.</text>
</comment>
<feature type="binding site" evidence="7">
    <location>
        <position position="103"/>
    </location>
    <ligand>
        <name>Zn(2+)</name>
        <dbReference type="ChEBI" id="CHEBI:29105"/>
    </ligand>
</feature>
<dbReference type="GO" id="GO:0005524">
    <property type="term" value="F:ATP binding"/>
    <property type="evidence" value="ECO:0007669"/>
    <property type="project" value="UniProtKB-KW"/>
</dbReference>
<dbReference type="GO" id="GO:0004818">
    <property type="term" value="F:glutamate-tRNA ligase activity"/>
    <property type="evidence" value="ECO:0007669"/>
    <property type="project" value="TreeGrafter"/>
</dbReference>
<feature type="binding site" evidence="7">
    <location>
        <position position="105"/>
    </location>
    <ligand>
        <name>Zn(2+)</name>
        <dbReference type="ChEBI" id="CHEBI:29105"/>
    </ligand>
</feature>
<evidence type="ECO:0000256" key="7">
    <source>
        <dbReference type="HAMAP-Rule" id="MF_01428"/>
    </source>
</evidence>
<feature type="binding site" evidence="7">
    <location>
        <position position="181"/>
    </location>
    <ligand>
        <name>L-glutamate</name>
        <dbReference type="ChEBI" id="CHEBI:29985"/>
    </ligand>
</feature>
<sequence>MVSDSRHYVGRYAPSPTGPLHFGSLVAAVASYLDARSQAGTWLLRMEDLDKPREMPGAADDILRTLAGFGFEWDSEVIYQSKRDQIYQAALDTLINMDLVYPCNCSRRDVIAIAHAGIEGPVYPGSCRSGMSKQRSTKAWRVKANAEHVIFNDFFQGSIDHHLKTDIGDFVIKRADGLFAYQLAVVVDDAEQGITHVVRGADLLNSTSRHVLLQYLLTLHSPHYAHIPLVTNAQGEKLSKQTNAAPVNVADAGHHLVNAFQFLGIDTQLYSSRDSLNNLWTQALQDWNMSHIRR</sequence>
<feature type="binding site" evidence="7">
    <location>
        <position position="127"/>
    </location>
    <ligand>
        <name>Zn(2+)</name>
        <dbReference type="ChEBI" id="CHEBI:29105"/>
    </ligand>
</feature>
<keyword evidence="3 7" id="KW-0547">Nucleotide-binding</keyword>
<dbReference type="Gene3D" id="3.40.50.620">
    <property type="entry name" value="HUPs"/>
    <property type="match status" value="1"/>
</dbReference>
<evidence type="ECO:0000256" key="4">
    <source>
        <dbReference type="ARBA" id="ARBA00022833"/>
    </source>
</evidence>
<dbReference type="PRINTS" id="PR00987">
    <property type="entry name" value="TRNASYNTHGLU"/>
</dbReference>
<dbReference type="EMBL" id="JRQD01000002">
    <property type="protein sequence ID" value="KGM07449.1"/>
    <property type="molecule type" value="Genomic_DNA"/>
</dbReference>
<keyword evidence="4 7" id="KW-0862">Zinc</keyword>
<dbReference type="InterPro" id="IPR020058">
    <property type="entry name" value="Glu/Gln-tRNA-synth_Ib_cat-dom"/>
</dbReference>
<protein>
    <recommendedName>
        <fullName evidence="7">Glutamyl-Q tRNA(Asp) synthetase</fullName>
        <shortName evidence="7">Glu-Q-RSs</shortName>
        <ecNumber evidence="7">6.1.1.-</ecNumber>
    </recommendedName>
</protein>
<comment type="cofactor">
    <cofactor evidence="7">
        <name>Zn(2+)</name>
        <dbReference type="ChEBI" id="CHEBI:29105"/>
    </cofactor>
    <text evidence="7">Binds 1 zinc ion per subunit.</text>
</comment>
<feature type="short sequence motif" description="'KMSKS' region" evidence="7">
    <location>
        <begin position="237"/>
        <end position="241"/>
    </location>
</feature>
<evidence type="ECO:0000256" key="1">
    <source>
        <dbReference type="ARBA" id="ARBA00022598"/>
    </source>
</evidence>
<name>A0A0A0BK18_9GAMM</name>
<accession>A0A0A0BK18</accession>
<keyword evidence="6 7" id="KW-0030">Aminoacyl-tRNA synthetase</keyword>
<dbReference type="InterPro" id="IPR049940">
    <property type="entry name" value="GluQ/Sye"/>
</dbReference>
<evidence type="ECO:0000256" key="6">
    <source>
        <dbReference type="ARBA" id="ARBA00023146"/>
    </source>
</evidence>
<dbReference type="GO" id="GO:0008270">
    <property type="term" value="F:zinc ion binding"/>
    <property type="evidence" value="ECO:0007669"/>
    <property type="project" value="UniProtKB-UniRule"/>
</dbReference>
<evidence type="ECO:0000256" key="5">
    <source>
        <dbReference type="ARBA" id="ARBA00022840"/>
    </source>
</evidence>
<dbReference type="InterPro" id="IPR014729">
    <property type="entry name" value="Rossmann-like_a/b/a_fold"/>
</dbReference>
<dbReference type="NCBIfam" id="TIGR03838">
    <property type="entry name" value="queuosine_YadB"/>
    <property type="match status" value="1"/>
</dbReference>
<evidence type="ECO:0000256" key="2">
    <source>
        <dbReference type="ARBA" id="ARBA00022723"/>
    </source>
</evidence>
<dbReference type="GO" id="GO:0006424">
    <property type="term" value="P:glutamyl-tRNA aminoacylation"/>
    <property type="evidence" value="ECO:0007669"/>
    <property type="project" value="InterPro"/>
</dbReference>
<evidence type="ECO:0000256" key="3">
    <source>
        <dbReference type="ARBA" id="ARBA00022741"/>
    </source>
</evidence>
<dbReference type="EC" id="6.1.1.-" evidence="7"/>
<evidence type="ECO:0000259" key="9">
    <source>
        <dbReference type="Pfam" id="PF00749"/>
    </source>
</evidence>
<feature type="binding site" evidence="7">
    <location>
        <begin position="11"/>
        <end position="15"/>
    </location>
    <ligand>
        <name>L-glutamate</name>
        <dbReference type="ChEBI" id="CHEBI:29985"/>
    </ligand>
</feature>
<dbReference type="InterPro" id="IPR000924">
    <property type="entry name" value="Glu/Gln-tRNA-synth"/>
</dbReference>
<feature type="binding site" evidence="7">
    <location>
        <position position="240"/>
    </location>
    <ligand>
        <name>ATP</name>
        <dbReference type="ChEBI" id="CHEBI:30616"/>
    </ligand>
</feature>
<keyword evidence="1 7" id="KW-0436">Ligase</keyword>
<dbReference type="PANTHER" id="PTHR43311">
    <property type="entry name" value="GLUTAMATE--TRNA LIGASE"/>
    <property type="match status" value="1"/>
</dbReference>
<dbReference type="AlphaFoldDB" id="A0A0A0BK18"/>
<keyword evidence="2 7" id="KW-0479">Metal-binding</keyword>
<dbReference type="STRING" id="392484.LP43_1060"/>
<keyword evidence="8" id="KW-0648">Protein biosynthesis</keyword>
<feature type="binding site" evidence="7">
    <location>
        <position position="123"/>
    </location>
    <ligand>
        <name>Zn(2+)</name>
        <dbReference type="ChEBI" id="CHEBI:29105"/>
    </ligand>
</feature>
<dbReference type="FunFam" id="3.40.50.620:FF:000093">
    <property type="entry name" value="Glutamyl-Q tRNA(Asp) synthetase"/>
    <property type="match status" value="1"/>
</dbReference>
<dbReference type="HAMAP" id="MF_01428">
    <property type="entry name" value="Glu_Q_tRNA_synth"/>
    <property type="match status" value="1"/>
</dbReference>
<keyword evidence="5 7" id="KW-0067">ATP-binding</keyword>
<comment type="function">
    <text evidence="7">Catalyzes the tRNA-independent activation of glutamate in presence of ATP and the subsequent transfer of glutamate onto a tRNA(Asp). Glutamate is transferred on the 2-amino-5-(4,5-dihydroxy-2-cyclopenten-1-yl) moiety of the queuosine in the wobble position of the QUC anticodon.</text>
</comment>
<evidence type="ECO:0000313" key="10">
    <source>
        <dbReference type="EMBL" id="KGM07449.1"/>
    </source>
</evidence>
<organism evidence="10 11">
    <name type="scientific">Methylophaga thiooxydans</name>
    <dbReference type="NCBI Taxonomy" id="392484"/>
    <lineage>
        <taxon>Bacteria</taxon>
        <taxon>Pseudomonadati</taxon>
        <taxon>Pseudomonadota</taxon>
        <taxon>Gammaproteobacteria</taxon>
        <taxon>Thiotrichales</taxon>
        <taxon>Piscirickettsiaceae</taxon>
        <taxon>Methylophaga</taxon>
    </lineage>
</organism>
<dbReference type="PANTHER" id="PTHR43311:SF1">
    <property type="entry name" value="GLUTAMYL-Q TRNA(ASP) SYNTHETASE"/>
    <property type="match status" value="1"/>
</dbReference>
<feature type="short sequence motif" description="'HIGH' region" evidence="7">
    <location>
        <begin position="14"/>
        <end position="24"/>
    </location>
</feature>
<proteinExistence type="inferred from homology"/>
<gene>
    <name evidence="7" type="primary">gluQ</name>
    <name evidence="10" type="ORF">LP43_1060</name>
</gene>
<reference evidence="10 11" key="1">
    <citation type="submission" date="2014-09" db="EMBL/GenBank/DDBJ databases">
        <authorList>
            <person name="Grob C."/>
            <person name="Taubert M."/>
            <person name="Howat A.M."/>
            <person name="Burns O.J."/>
            <person name="Dixon J.L."/>
            <person name="Chen Y."/>
            <person name="Murrell J.C."/>
        </authorList>
    </citation>
    <scope>NUCLEOTIDE SEQUENCE [LARGE SCALE GENOMIC DNA]</scope>
    <source>
        <strain evidence="10">L4</strain>
    </source>
</reference>
<evidence type="ECO:0000256" key="8">
    <source>
        <dbReference type="RuleBase" id="RU363037"/>
    </source>
</evidence>
<evidence type="ECO:0000313" key="11">
    <source>
        <dbReference type="Proteomes" id="UP000029999"/>
    </source>
</evidence>
<feature type="binding site" evidence="7">
    <location>
        <position position="47"/>
    </location>
    <ligand>
        <name>L-glutamate</name>
        <dbReference type="ChEBI" id="CHEBI:29985"/>
    </ligand>
</feature>
<dbReference type="NCBIfam" id="NF004314">
    <property type="entry name" value="PRK05710.1-3"/>
    <property type="match status" value="1"/>
</dbReference>
<comment type="similarity">
    <text evidence="7">Belongs to the class-I aminoacyl-tRNA synthetase family. GluQ subfamily.</text>
</comment>
<dbReference type="RefSeq" id="WP_036312719.1">
    <property type="nucleotide sequence ID" value="NZ_JRQD01000002.1"/>
</dbReference>
<dbReference type="Pfam" id="PF00749">
    <property type="entry name" value="tRNA-synt_1c"/>
    <property type="match status" value="1"/>
</dbReference>
<feature type="binding site" evidence="7">
    <location>
        <position position="199"/>
    </location>
    <ligand>
        <name>L-glutamate</name>
        <dbReference type="ChEBI" id="CHEBI:29985"/>
    </ligand>
</feature>
<dbReference type="GO" id="GO:0006400">
    <property type="term" value="P:tRNA modification"/>
    <property type="evidence" value="ECO:0007669"/>
    <property type="project" value="InterPro"/>
</dbReference>
<dbReference type="GO" id="GO:0005829">
    <property type="term" value="C:cytosol"/>
    <property type="evidence" value="ECO:0007669"/>
    <property type="project" value="TreeGrafter"/>
</dbReference>